<name>A0A6N9Q104_9BACL</name>
<evidence type="ECO:0000313" key="1">
    <source>
        <dbReference type="EMBL" id="NBI28635.1"/>
    </source>
</evidence>
<dbReference type="AlphaFoldDB" id="A0A6N9Q104"/>
<protein>
    <submittedName>
        <fullName evidence="1">Uncharacterized protein</fullName>
    </submittedName>
</protein>
<comment type="caution">
    <text evidence="1">The sequence shown here is derived from an EMBL/GenBank/DDBJ whole genome shotgun (WGS) entry which is preliminary data.</text>
</comment>
<proteinExistence type="predicted"/>
<evidence type="ECO:0000313" key="2">
    <source>
        <dbReference type="Proteomes" id="UP000448943"/>
    </source>
</evidence>
<dbReference type="EMBL" id="SIJB01000016">
    <property type="protein sequence ID" value="NBI28635.1"/>
    <property type="molecule type" value="Genomic_DNA"/>
</dbReference>
<reference evidence="1 2" key="1">
    <citation type="submission" date="2019-01" db="EMBL/GenBank/DDBJ databases">
        <title>Chengkuizengella sp. nov., isolated from deep-sea sediment of East Pacific Ocean.</title>
        <authorList>
            <person name="Yang J."/>
            <person name="Lai Q."/>
            <person name="Shao Z."/>
        </authorList>
    </citation>
    <scope>NUCLEOTIDE SEQUENCE [LARGE SCALE GENOMIC DNA]</scope>
    <source>
        <strain evidence="1 2">YPA3-1-1</strain>
    </source>
</reference>
<sequence>MYQNVKLIKKLKREDGKELNLIKLSKGLTVTIDNYSIAPMTIQSLNLINVSNIKDACNWKQFYSNPVKEFDLIEEGLEYLKFSSPNDDYESVKEWALINEYI</sequence>
<accession>A0A6N9Q104</accession>
<dbReference type="Proteomes" id="UP000448943">
    <property type="component" value="Unassembled WGS sequence"/>
</dbReference>
<dbReference type="RefSeq" id="WP_160645430.1">
    <property type="nucleotide sequence ID" value="NZ_SIJB01000016.1"/>
</dbReference>
<organism evidence="1 2">
    <name type="scientific">Chengkuizengella marina</name>
    <dbReference type="NCBI Taxonomy" id="2507566"/>
    <lineage>
        <taxon>Bacteria</taxon>
        <taxon>Bacillati</taxon>
        <taxon>Bacillota</taxon>
        <taxon>Bacilli</taxon>
        <taxon>Bacillales</taxon>
        <taxon>Paenibacillaceae</taxon>
        <taxon>Chengkuizengella</taxon>
    </lineage>
</organism>
<gene>
    <name evidence="1" type="ORF">ERL59_06670</name>
</gene>
<keyword evidence="2" id="KW-1185">Reference proteome</keyword>